<protein>
    <submittedName>
        <fullName evidence="1">DUF5131 family protein</fullName>
    </submittedName>
</protein>
<reference evidence="1 2" key="1">
    <citation type="submission" date="2020-01" db="EMBL/GenBank/DDBJ databases">
        <title>Genome sequence of Desulfovibrio aerotolerans DSM 16695(T).</title>
        <authorList>
            <person name="Karnachuk O."/>
            <person name="Avakyan M."/>
            <person name="Mardanov A."/>
            <person name="Kadnikov V."/>
            <person name="Ravin N."/>
        </authorList>
    </citation>
    <scope>NUCLEOTIDE SEQUENCE [LARGE SCALE GENOMIC DNA]</scope>
    <source>
        <strain evidence="1 2">DSM 16695</strain>
    </source>
</reference>
<dbReference type="EMBL" id="WVUD01000067">
    <property type="protein sequence ID" value="MYL85228.1"/>
    <property type="molecule type" value="Genomic_DNA"/>
</dbReference>
<accession>A0A7C9ML65</accession>
<evidence type="ECO:0000313" key="1">
    <source>
        <dbReference type="EMBL" id="MYL85228.1"/>
    </source>
</evidence>
<dbReference type="RefSeq" id="WP_160964001.1">
    <property type="nucleotide sequence ID" value="NZ_WVUD01000067.1"/>
</dbReference>
<dbReference type="Pfam" id="PF07505">
    <property type="entry name" value="DUF5131"/>
    <property type="match status" value="1"/>
</dbReference>
<comment type="caution">
    <text evidence="1">The sequence shown here is derived from an EMBL/GenBank/DDBJ whole genome shotgun (WGS) entry which is preliminary data.</text>
</comment>
<evidence type="ECO:0000313" key="2">
    <source>
        <dbReference type="Proteomes" id="UP000482487"/>
    </source>
</evidence>
<dbReference type="AlphaFoldDB" id="A0A7C9ML65"/>
<gene>
    <name evidence="1" type="ORF">GTA51_19200</name>
</gene>
<name>A0A7C9ML65_9BACT</name>
<keyword evidence="2" id="KW-1185">Reference proteome</keyword>
<dbReference type="InterPro" id="IPR011101">
    <property type="entry name" value="DUF5131"/>
</dbReference>
<organism evidence="1 2">
    <name type="scientific">Solidesulfovibrio aerotolerans</name>
    <dbReference type="NCBI Taxonomy" id="295255"/>
    <lineage>
        <taxon>Bacteria</taxon>
        <taxon>Pseudomonadati</taxon>
        <taxon>Thermodesulfobacteriota</taxon>
        <taxon>Desulfovibrionia</taxon>
        <taxon>Desulfovibrionales</taxon>
        <taxon>Desulfovibrionaceae</taxon>
        <taxon>Solidesulfovibrio</taxon>
    </lineage>
</organism>
<proteinExistence type="predicted"/>
<dbReference type="Proteomes" id="UP000482487">
    <property type="component" value="Unassembled WGS sequence"/>
</dbReference>
<dbReference type="OrthoDB" id="9787478at2"/>
<sequence length="235" mass="26945">MSSISKIGWTDASWNPTTGCTQTSPGCKNCYAETTAKKLHGIGFKEYDEIFSVKTHLHKLYQPLNWKKGKRILVNSMGDLLHPAVPDQFIYDVFGVMNQATQHTFQLLTKYSDRLVDLSARVLWSNNIWAGVSVENQDYCWRISHLKTLGAKHRFIAFEPLIGPISDPDFNNIDWVIIGGESAKYAREMKIDWVRTIRDACVKSNVPFHFARWDKQNAKRLGRTLDGVLWDQIPK</sequence>